<dbReference type="InterPro" id="IPR007624">
    <property type="entry name" value="RNA_pol_sigma70_r3"/>
</dbReference>
<dbReference type="Proteomes" id="UP000437736">
    <property type="component" value="Unassembled WGS sequence"/>
</dbReference>
<dbReference type="Pfam" id="PF04539">
    <property type="entry name" value="Sigma70_r3"/>
    <property type="match status" value="1"/>
</dbReference>
<dbReference type="SUPFAM" id="SSF88946">
    <property type="entry name" value="Sigma2 domain of RNA polymerase sigma factors"/>
    <property type="match status" value="1"/>
</dbReference>
<keyword evidence="3" id="KW-0238">DNA-binding</keyword>
<dbReference type="InterPro" id="IPR007630">
    <property type="entry name" value="RNA_pol_sigma70_r4"/>
</dbReference>
<dbReference type="InterPro" id="IPR013325">
    <property type="entry name" value="RNA_pol_sigma_r2"/>
</dbReference>
<feature type="non-terminal residue" evidence="7">
    <location>
        <position position="1"/>
    </location>
</feature>
<feature type="domain" description="RNA polymerase sigma-70 region 4" evidence="6">
    <location>
        <begin position="129"/>
        <end position="176"/>
    </location>
</feature>
<dbReference type="PANTHER" id="PTHR30385:SF4">
    <property type="entry name" value="RNA POLYMERASE SIGMA-E FACTOR"/>
    <property type="match status" value="1"/>
</dbReference>
<organism evidence="7 8">
    <name type="scientific">Acidiferrimicrobium australe</name>
    <dbReference type="NCBI Taxonomy" id="2664430"/>
    <lineage>
        <taxon>Bacteria</taxon>
        <taxon>Bacillati</taxon>
        <taxon>Actinomycetota</taxon>
        <taxon>Acidimicrobiia</taxon>
        <taxon>Acidimicrobiales</taxon>
        <taxon>Acidimicrobiaceae</taxon>
        <taxon>Acidiferrimicrobium</taxon>
    </lineage>
</organism>
<reference evidence="7 8" key="1">
    <citation type="submission" date="2019-11" db="EMBL/GenBank/DDBJ databases">
        <title>Acidiferrimicrobium australis gen. nov., sp. nov., an acidophilic and obligately heterotrophic, member of the Actinobacteria that catalyses dissimilatory oxido- reduction of iron isolated from metal-rich acidic water in Chile.</title>
        <authorList>
            <person name="Gonzalez D."/>
            <person name="Huber K."/>
            <person name="Hedrich S."/>
            <person name="Rojas-Villalobos C."/>
            <person name="Quatrini R."/>
            <person name="Dinamarca M.A."/>
            <person name="Schwarz A."/>
            <person name="Canales C."/>
            <person name="Nancucheo I."/>
        </authorList>
    </citation>
    <scope>NUCLEOTIDE SEQUENCE [LARGE SCALE GENOMIC DNA]</scope>
    <source>
        <strain evidence="7 8">USS-CCA1</strain>
    </source>
</reference>
<sequence length="182" mass="20737">LVRAARRYDPERGIPFPGYAAPSILGELKRHFRDRTWSMRVPRRLKELYLQAREVRDEIVHRTGVSPTVPELAERLGCDPDTLLEAMEAGHNFHAASIDGLDEAAGRQLPFADGGFDGALDRYRLRQLLPLLTADERRILQMRFTEERTQSSIAAELGVSQMHVSRSLERIFAKLRSGMDLR</sequence>
<evidence type="ECO:0000259" key="6">
    <source>
        <dbReference type="Pfam" id="PF04545"/>
    </source>
</evidence>
<feature type="domain" description="RNA polymerase sigma-70 region 3" evidence="5">
    <location>
        <begin position="51"/>
        <end position="102"/>
    </location>
</feature>
<dbReference type="NCBIfam" id="TIGR02937">
    <property type="entry name" value="sigma70-ECF"/>
    <property type="match status" value="1"/>
</dbReference>
<keyword evidence="2" id="KW-0731">Sigma factor</keyword>
<dbReference type="InterPro" id="IPR013324">
    <property type="entry name" value="RNA_pol_sigma_r3/r4-like"/>
</dbReference>
<comment type="caution">
    <text evidence="7">The sequence shown here is derived from an EMBL/GenBank/DDBJ whole genome shotgun (WGS) entry which is preliminary data.</text>
</comment>
<dbReference type="Gene3D" id="1.10.10.10">
    <property type="entry name" value="Winged helix-like DNA-binding domain superfamily/Winged helix DNA-binding domain"/>
    <property type="match status" value="2"/>
</dbReference>
<evidence type="ECO:0000256" key="4">
    <source>
        <dbReference type="ARBA" id="ARBA00023163"/>
    </source>
</evidence>
<dbReference type="PANTHER" id="PTHR30385">
    <property type="entry name" value="SIGMA FACTOR F FLAGELLAR"/>
    <property type="match status" value="1"/>
</dbReference>
<accession>A0ABW9QYI7</accession>
<keyword evidence="4" id="KW-0804">Transcription</keyword>
<dbReference type="Pfam" id="PF04545">
    <property type="entry name" value="Sigma70_r4"/>
    <property type="match status" value="1"/>
</dbReference>
<evidence type="ECO:0000256" key="3">
    <source>
        <dbReference type="ARBA" id="ARBA00023125"/>
    </source>
</evidence>
<name>A0ABW9QYI7_9ACTN</name>
<dbReference type="InterPro" id="IPR036388">
    <property type="entry name" value="WH-like_DNA-bd_sf"/>
</dbReference>
<keyword evidence="1" id="KW-0805">Transcription regulation</keyword>
<evidence type="ECO:0000313" key="7">
    <source>
        <dbReference type="EMBL" id="MST34729.1"/>
    </source>
</evidence>
<gene>
    <name evidence="7" type="ORF">GHK86_18620</name>
</gene>
<evidence type="ECO:0000259" key="5">
    <source>
        <dbReference type="Pfam" id="PF04539"/>
    </source>
</evidence>
<evidence type="ECO:0000256" key="1">
    <source>
        <dbReference type="ARBA" id="ARBA00023015"/>
    </source>
</evidence>
<protein>
    <submittedName>
        <fullName evidence="7">Sigma-70 family RNA polymerase sigma factor</fullName>
    </submittedName>
</protein>
<dbReference type="CDD" id="cd06171">
    <property type="entry name" value="Sigma70_r4"/>
    <property type="match status" value="1"/>
</dbReference>
<proteinExistence type="predicted"/>
<evidence type="ECO:0000313" key="8">
    <source>
        <dbReference type="Proteomes" id="UP000437736"/>
    </source>
</evidence>
<keyword evidence="8" id="KW-1185">Reference proteome</keyword>
<dbReference type="InterPro" id="IPR014284">
    <property type="entry name" value="RNA_pol_sigma-70_dom"/>
</dbReference>
<evidence type="ECO:0000256" key="2">
    <source>
        <dbReference type="ARBA" id="ARBA00023082"/>
    </source>
</evidence>
<dbReference type="SUPFAM" id="SSF88659">
    <property type="entry name" value="Sigma3 and sigma4 domains of RNA polymerase sigma factors"/>
    <property type="match status" value="2"/>
</dbReference>
<dbReference type="EMBL" id="WJHE01001178">
    <property type="protein sequence ID" value="MST34729.1"/>
    <property type="molecule type" value="Genomic_DNA"/>
</dbReference>